<dbReference type="PANTHER" id="PTHR30619">
    <property type="entry name" value="DNA INTERNALIZATION/COMPETENCE PROTEIN COMEC/REC2"/>
    <property type="match status" value="1"/>
</dbReference>
<proteinExistence type="predicted"/>
<protein>
    <submittedName>
        <fullName evidence="9">ComEC family competence protein</fullName>
    </submittedName>
</protein>
<evidence type="ECO:0000313" key="10">
    <source>
        <dbReference type="Proteomes" id="UP001179363"/>
    </source>
</evidence>
<evidence type="ECO:0000256" key="4">
    <source>
        <dbReference type="ARBA" id="ARBA00022989"/>
    </source>
</evidence>
<feature type="transmembrane region" description="Helical" evidence="6">
    <location>
        <begin position="472"/>
        <end position="489"/>
    </location>
</feature>
<feature type="domain" description="DUF4131" evidence="8">
    <location>
        <begin position="6"/>
        <end position="152"/>
    </location>
</feature>
<organism evidence="9 10">
    <name type="scientific">Gillisia lutea</name>
    <dbReference type="NCBI Taxonomy" id="2909668"/>
    <lineage>
        <taxon>Bacteria</taxon>
        <taxon>Pseudomonadati</taxon>
        <taxon>Bacteroidota</taxon>
        <taxon>Flavobacteriia</taxon>
        <taxon>Flavobacteriales</taxon>
        <taxon>Flavobacteriaceae</taxon>
        <taxon>Gillisia</taxon>
    </lineage>
</organism>
<evidence type="ECO:0000259" key="8">
    <source>
        <dbReference type="Pfam" id="PF13567"/>
    </source>
</evidence>
<feature type="transmembrane region" description="Helical" evidence="6">
    <location>
        <begin position="297"/>
        <end position="317"/>
    </location>
</feature>
<keyword evidence="4 6" id="KW-1133">Transmembrane helix</keyword>
<keyword evidence="3 6" id="KW-0812">Transmembrane</keyword>
<dbReference type="InterPro" id="IPR004477">
    <property type="entry name" value="ComEC_N"/>
</dbReference>
<evidence type="ECO:0000256" key="3">
    <source>
        <dbReference type="ARBA" id="ARBA00022692"/>
    </source>
</evidence>
<dbReference type="Proteomes" id="UP001179363">
    <property type="component" value="Unassembled WGS sequence"/>
</dbReference>
<sequence length="649" mass="74130">MLPLFLFSFFRARKQLLQDPFFGIISLMIFLFLGIFSTALKLPENQQKHYSHYLSESTSDNPIMLTAEVNEVLKTSAFQHRYVLRAFKLNNENVDGKILLNVTKDSLNGLFKSGDQLLIASPFTKINSPSNPYQFNYRSYMENLGVYHQINITHQNILKLKNENYSPRSYAGIYRSRLIKKLNKYHFKQDEMAIIQALLLGERQELSPQLNRSYIYAGAIHILAISGLHIGILLLLLTYLFKPIEVLPYGKVIKTVVLLLFLWGFALLTGLSPSVVRAVSMFSFIAIGMQLGRKTNLLNTLVASIFILLLINPYFILQPGFQLSYAAVFSIAIFQPAIKRLYQPKLKGLRYLWSLINVSLAAQIGVLPLSLYYFHQFPALFLLTNLVVLPFLGVLLAFGIVILILASLSALPEFLAIYYGQLISLLNHFISWVASKETFVFQDIHFSARMCISFYIFLLSIIPILKKRSFRNLAWILLAVIGIQLSFIFEKSFVNSQESIVFQKSKMTILGIRERNELNLYHNSSKHISQETFIKSYKTALNIKRTKEDTLKNIYNLSGKTLFIIDSSSIYNVPKLHPDIVLLSNSPKLNLERVLARLRPKLIIADGSNFKTYIAKWKQTAENEKIPFHATAEKGGFIIDSANEVFQNN</sequence>
<dbReference type="Pfam" id="PF03772">
    <property type="entry name" value="Competence"/>
    <property type="match status" value="1"/>
</dbReference>
<gene>
    <name evidence="9" type="ORF">L1I30_04215</name>
</gene>
<feature type="transmembrane region" description="Helical" evidence="6">
    <location>
        <begin position="446"/>
        <end position="465"/>
    </location>
</feature>
<evidence type="ECO:0000313" key="9">
    <source>
        <dbReference type="EMBL" id="MCF4100863.1"/>
    </source>
</evidence>
<feature type="transmembrane region" description="Helical" evidence="6">
    <location>
        <begin position="380"/>
        <end position="408"/>
    </location>
</feature>
<feature type="transmembrane region" description="Helical" evidence="6">
    <location>
        <begin position="253"/>
        <end position="276"/>
    </location>
</feature>
<comment type="caution">
    <text evidence="9">The sequence shown here is derived from an EMBL/GenBank/DDBJ whole genome shotgun (WGS) entry which is preliminary data.</text>
</comment>
<feature type="transmembrane region" description="Helical" evidence="6">
    <location>
        <begin position="214"/>
        <end position="241"/>
    </location>
</feature>
<feature type="domain" description="ComEC/Rec2-related protein" evidence="7">
    <location>
        <begin position="198"/>
        <end position="464"/>
    </location>
</feature>
<dbReference type="NCBIfam" id="TIGR00360">
    <property type="entry name" value="ComEC_N-term"/>
    <property type="match status" value="1"/>
</dbReference>
<feature type="transmembrane region" description="Helical" evidence="6">
    <location>
        <begin position="415"/>
        <end position="434"/>
    </location>
</feature>
<keyword evidence="5 6" id="KW-0472">Membrane</keyword>
<dbReference type="InterPro" id="IPR025405">
    <property type="entry name" value="DUF4131"/>
</dbReference>
<feature type="transmembrane region" description="Helical" evidence="6">
    <location>
        <begin position="20"/>
        <end position="40"/>
    </location>
</feature>
<keyword evidence="2" id="KW-1003">Cell membrane</keyword>
<evidence type="ECO:0000256" key="6">
    <source>
        <dbReference type="SAM" id="Phobius"/>
    </source>
</evidence>
<feature type="transmembrane region" description="Helical" evidence="6">
    <location>
        <begin position="354"/>
        <end position="374"/>
    </location>
</feature>
<evidence type="ECO:0000259" key="7">
    <source>
        <dbReference type="Pfam" id="PF03772"/>
    </source>
</evidence>
<dbReference type="InterPro" id="IPR052159">
    <property type="entry name" value="Competence_DNA_uptake"/>
</dbReference>
<comment type="subcellular location">
    <subcellularLocation>
        <location evidence="1">Cell membrane</location>
        <topology evidence="1">Multi-pass membrane protein</topology>
    </subcellularLocation>
</comment>
<dbReference type="Pfam" id="PF13567">
    <property type="entry name" value="DUF4131"/>
    <property type="match status" value="1"/>
</dbReference>
<keyword evidence="10" id="KW-1185">Reference proteome</keyword>
<evidence type="ECO:0000256" key="5">
    <source>
        <dbReference type="ARBA" id="ARBA00023136"/>
    </source>
</evidence>
<feature type="transmembrane region" description="Helical" evidence="6">
    <location>
        <begin position="323"/>
        <end position="342"/>
    </location>
</feature>
<evidence type="ECO:0000256" key="2">
    <source>
        <dbReference type="ARBA" id="ARBA00022475"/>
    </source>
</evidence>
<reference evidence="9" key="1">
    <citation type="submission" date="2022-01" db="EMBL/GenBank/DDBJ databases">
        <title>Gillisia lutea sp. nov., isolated from marine plastic residues from the Malvarosa beach (Valencia, Spain).</title>
        <authorList>
            <person name="Vidal-Verdu A."/>
            <person name="Molina-Menor E."/>
            <person name="Satari L."/>
            <person name="Pascual J."/>
            <person name="Pereto J."/>
            <person name="Porcar M."/>
        </authorList>
    </citation>
    <scope>NUCLEOTIDE SEQUENCE</scope>
    <source>
        <strain evidence="9">M10.2A</strain>
    </source>
</reference>
<dbReference type="EMBL" id="JAKGTH010000006">
    <property type="protein sequence ID" value="MCF4100863.1"/>
    <property type="molecule type" value="Genomic_DNA"/>
</dbReference>
<evidence type="ECO:0000256" key="1">
    <source>
        <dbReference type="ARBA" id="ARBA00004651"/>
    </source>
</evidence>
<accession>A0ABS9EHD9</accession>
<name>A0ABS9EHD9_9FLAO</name>
<dbReference type="PANTHER" id="PTHR30619:SF1">
    <property type="entry name" value="RECOMBINATION PROTEIN 2"/>
    <property type="match status" value="1"/>
</dbReference>